<accession>A0ABW2JXL2</accession>
<sequence length="262" mass="27625">MDVHGNGAAETVQLKAVQKIYTRGDNSVAALAGVTLGFRKGTFTAVMGPSGSGKSTLLHCAAGLDAPTSGSVFLEGTDLGGLNEKQLTLLRRDRIGFIFQAFNLMPALTVQQNVVLPLQLAGRKPKKNYVQEVIQRVGLAERSHHRPSELSGGQQQRVAIARALATRPSVVFADEPTGALDTKTAREVLLLLQESVHLSGQTIVMVTHDPVAASYADRVVFLADGRIATEMQQPTAAAVAEQLTHLSDAVAAAPPVAMTGSV</sequence>
<dbReference type="PANTHER" id="PTHR24220:SF685">
    <property type="entry name" value="ABC TRANSPORTER RELATED"/>
    <property type="match status" value="1"/>
</dbReference>
<evidence type="ECO:0000256" key="2">
    <source>
        <dbReference type="ARBA" id="ARBA00022741"/>
    </source>
</evidence>
<dbReference type="Proteomes" id="UP001596523">
    <property type="component" value="Unassembled WGS sequence"/>
</dbReference>
<evidence type="ECO:0000256" key="3">
    <source>
        <dbReference type="ARBA" id="ARBA00022840"/>
    </source>
</evidence>
<dbReference type="SMART" id="SM00382">
    <property type="entry name" value="AAA"/>
    <property type="match status" value="1"/>
</dbReference>
<comment type="caution">
    <text evidence="5">The sequence shown here is derived from an EMBL/GenBank/DDBJ whole genome shotgun (WGS) entry which is preliminary data.</text>
</comment>
<evidence type="ECO:0000313" key="5">
    <source>
        <dbReference type="EMBL" id="MFC7310452.1"/>
    </source>
</evidence>
<dbReference type="InterPro" id="IPR015854">
    <property type="entry name" value="ABC_transpr_LolD-like"/>
</dbReference>
<keyword evidence="1" id="KW-0813">Transport</keyword>
<protein>
    <submittedName>
        <fullName evidence="5">ABC transporter ATP-binding protein</fullName>
    </submittedName>
</protein>
<dbReference type="InterPro" id="IPR027417">
    <property type="entry name" value="P-loop_NTPase"/>
</dbReference>
<dbReference type="RefSeq" id="WP_381841004.1">
    <property type="nucleotide sequence ID" value="NZ_JBHTCF010000034.1"/>
</dbReference>
<evidence type="ECO:0000259" key="4">
    <source>
        <dbReference type="PROSITE" id="PS50893"/>
    </source>
</evidence>
<dbReference type="SUPFAM" id="SSF52540">
    <property type="entry name" value="P-loop containing nucleoside triphosphate hydrolases"/>
    <property type="match status" value="1"/>
</dbReference>
<dbReference type="Gene3D" id="3.40.50.300">
    <property type="entry name" value="P-loop containing nucleotide triphosphate hydrolases"/>
    <property type="match status" value="1"/>
</dbReference>
<gene>
    <name evidence="5" type="ORF">ACFQVC_40350</name>
</gene>
<keyword evidence="2" id="KW-0547">Nucleotide-binding</keyword>
<dbReference type="GO" id="GO:0005524">
    <property type="term" value="F:ATP binding"/>
    <property type="evidence" value="ECO:0007669"/>
    <property type="project" value="UniProtKB-KW"/>
</dbReference>
<reference evidence="6" key="1">
    <citation type="journal article" date="2019" name="Int. J. Syst. Evol. Microbiol.">
        <title>The Global Catalogue of Microorganisms (GCM) 10K type strain sequencing project: providing services to taxonomists for standard genome sequencing and annotation.</title>
        <authorList>
            <consortium name="The Broad Institute Genomics Platform"/>
            <consortium name="The Broad Institute Genome Sequencing Center for Infectious Disease"/>
            <person name="Wu L."/>
            <person name="Ma J."/>
        </authorList>
    </citation>
    <scope>NUCLEOTIDE SEQUENCE [LARGE SCALE GENOMIC DNA]</scope>
    <source>
        <strain evidence="6">SYNS20</strain>
    </source>
</reference>
<organism evidence="5 6">
    <name type="scientific">Streptomyces monticola</name>
    <dbReference type="NCBI Taxonomy" id="2666263"/>
    <lineage>
        <taxon>Bacteria</taxon>
        <taxon>Bacillati</taxon>
        <taxon>Actinomycetota</taxon>
        <taxon>Actinomycetes</taxon>
        <taxon>Kitasatosporales</taxon>
        <taxon>Streptomycetaceae</taxon>
        <taxon>Streptomyces</taxon>
    </lineage>
</organism>
<dbReference type="PANTHER" id="PTHR24220">
    <property type="entry name" value="IMPORT ATP-BINDING PROTEIN"/>
    <property type="match status" value="1"/>
</dbReference>
<evidence type="ECO:0000256" key="1">
    <source>
        <dbReference type="ARBA" id="ARBA00022448"/>
    </source>
</evidence>
<dbReference type="EMBL" id="JBHTCF010000034">
    <property type="protein sequence ID" value="MFC7310452.1"/>
    <property type="molecule type" value="Genomic_DNA"/>
</dbReference>
<dbReference type="InterPro" id="IPR017871">
    <property type="entry name" value="ABC_transporter-like_CS"/>
</dbReference>
<keyword evidence="6" id="KW-1185">Reference proteome</keyword>
<evidence type="ECO:0000313" key="6">
    <source>
        <dbReference type="Proteomes" id="UP001596523"/>
    </source>
</evidence>
<dbReference type="Pfam" id="PF00005">
    <property type="entry name" value="ABC_tran"/>
    <property type="match status" value="1"/>
</dbReference>
<name>A0ABW2JXL2_9ACTN</name>
<dbReference type="PROSITE" id="PS00211">
    <property type="entry name" value="ABC_TRANSPORTER_1"/>
    <property type="match status" value="1"/>
</dbReference>
<feature type="domain" description="ABC transporter" evidence="4">
    <location>
        <begin position="12"/>
        <end position="249"/>
    </location>
</feature>
<proteinExistence type="predicted"/>
<dbReference type="InterPro" id="IPR017911">
    <property type="entry name" value="MacB-like_ATP-bd"/>
</dbReference>
<dbReference type="CDD" id="cd03255">
    <property type="entry name" value="ABC_MJ0796_LolCDE_FtsE"/>
    <property type="match status" value="1"/>
</dbReference>
<dbReference type="PROSITE" id="PS50893">
    <property type="entry name" value="ABC_TRANSPORTER_2"/>
    <property type="match status" value="1"/>
</dbReference>
<dbReference type="InterPro" id="IPR003439">
    <property type="entry name" value="ABC_transporter-like_ATP-bd"/>
</dbReference>
<dbReference type="InterPro" id="IPR003593">
    <property type="entry name" value="AAA+_ATPase"/>
</dbReference>
<keyword evidence="3 5" id="KW-0067">ATP-binding</keyword>